<dbReference type="HOGENOM" id="CLU_010289_0_2_2"/>
<dbReference type="PATRIC" id="fig|414004.10.peg.380"/>
<dbReference type="SUPFAM" id="SSF52402">
    <property type="entry name" value="Adenine nucleotide alpha hydrolases-like"/>
    <property type="match status" value="1"/>
</dbReference>
<evidence type="ECO:0000256" key="1">
    <source>
        <dbReference type="SAM" id="MobiDB-lite"/>
    </source>
</evidence>
<dbReference type="InterPro" id="IPR002761">
    <property type="entry name" value="Diphthami_syn_dom"/>
</dbReference>
<dbReference type="GO" id="GO:0017178">
    <property type="term" value="F:diphthine-ammonia ligase activity"/>
    <property type="evidence" value="ECO:0007669"/>
    <property type="project" value="TreeGrafter"/>
</dbReference>
<dbReference type="PANTHER" id="PTHR12196">
    <property type="entry name" value="DOMAIN OF UNKNOWN FUNCTION 71 DUF71 -CONTAINING PROTEIN"/>
    <property type="match status" value="1"/>
</dbReference>
<dbReference type="EMBL" id="DP000238">
    <property type="protein sequence ID" value="ABK77055.1"/>
    <property type="molecule type" value="Genomic_DNA"/>
</dbReference>
<name>A0RUN8_CENSY</name>
<sequence length="268" mass="28724">MRLAALFSGGKDSAYSAYRAIQEGHTVACLVSAAPVSPDSMLFHAPNTHITGLQAISMGIPRICARSGPSDADSEEKLLAESLLFARDEYRIQGVVHGGLSSAFQKRHFEGACGSAGLEAVAPLWGLEPGQYMRSLVDDGFRFIITAVSAGGLGARWLGREIGRREIDELGRISARHGLGLAFEGGEAETLVVDCPLFSREIRILRSRGSWDGCRGIFEIEAAGLSRHARRPQDQPPVGNKKDSQLAGGRRKADTRAGARRPEGADTL</sequence>
<feature type="region of interest" description="Disordered" evidence="1">
    <location>
        <begin position="227"/>
        <end position="268"/>
    </location>
</feature>
<dbReference type="InterPro" id="IPR014729">
    <property type="entry name" value="Rossmann-like_a/b/a_fold"/>
</dbReference>
<dbReference type="Gene3D" id="3.40.50.620">
    <property type="entry name" value="HUPs"/>
    <property type="match status" value="1"/>
</dbReference>
<gene>
    <name evidence="3" type="ordered locus">CENSYa_0420</name>
</gene>
<organism evidence="3 4">
    <name type="scientific">Cenarchaeum symbiosum (strain A)</name>
    <dbReference type="NCBI Taxonomy" id="414004"/>
    <lineage>
        <taxon>Archaea</taxon>
        <taxon>Nitrososphaerota</taxon>
        <taxon>Candidatus Cenarchaeales</taxon>
        <taxon>Candidatus Cenarchaeaceae</taxon>
        <taxon>Candidatus Cenarchaeum</taxon>
    </lineage>
</organism>
<dbReference type="Proteomes" id="UP000000758">
    <property type="component" value="Chromosome"/>
</dbReference>
<proteinExistence type="predicted"/>
<dbReference type="CDD" id="cd01994">
    <property type="entry name" value="AANH_PF0828-like"/>
    <property type="match status" value="1"/>
</dbReference>
<dbReference type="InterPro" id="IPR030662">
    <property type="entry name" value="DPH6/MJ0570"/>
</dbReference>
<dbReference type="Gene3D" id="3.90.1490.10">
    <property type="entry name" value="putative n-type atp pyrophosphatase, domain 2"/>
    <property type="match status" value="1"/>
</dbReference>
<dbReference type="AlphaFoldDB" id="A0RUN8"/>
<accession>A0RUN8</accession>
<reference evidence="3 4" key="1">
    <citation type="journal article" date="2006" name="Proc. Natl. Acad. Sci. U.S.A.">
        <title>Genomic analysis of the uncultivated marine crenarchaeote Cenarchaeum symbiosum.</title>
        <authorList>
            <person name="Hallam S.J."/>
            <person name="Konstantinidis K.T."/>
            <person name="Putnam N."/>
            <person name="Schleper C."/>
            <person name="Watanabe Y."/>
            <person name="Sugahara J."/>
            <person name="Preston C."/>
            <person name="de la Torre J."/>
            <person name="Richardson P.M."/>
            <person name="DeLong E.F."/>
        </authorList>
    </citation>
    <scope>NUCLEOTIDE SEQUENCE [LARGE SCALE GENOMIC DNA]</scope>
    <source>
        <strain evidence="4">A</strain>
    </source>
</reference>
<evidence type="ECO:0000313" key="4">
    <source>
        <dbReference type="Proteomes" id="UP000000758"/>
    </source>
</evidence>
<dbReference type="EnsemblBacteria" id="ABK77055">
    <property type="protein sequence ID" value="ABK77055"/>
    <property type="gene ID" value="CENSYa_0420"/>
</dbReference>
<dbReference type="PANTHER" id="PTHR12196:SF2">
    <property type="entry name" value="DIPHTHINE--AMMONIA LIGASE"/>
    <property type="match status" value="1"/>
</dbReference>
<protein>
    <submittedName>
        <fullName evidence="3">ATPase of the PP-loop superfamily</fullName>
    </submittedName>
</protein>
<dbReference type="NCBIfam" id="TIGR00290">
    <property type="entry name" value="MJ0570_dom"/>
    <property type="match status" value="1"/>
</dbReference>
<feature type="domain" description="Diphthamide synthase" evidence="2">
    <location>
        <begin position="1"/>
        <end position="223"/>
    </location>
</feature>
<keyword evidence="4" id="KW-1185">Reference proteome</keyword>
<feature type="compositionally biased region" description="Basic and acidic residues" evidence="1">
    <location>
        <begin position="251"/>
        <end position="268"/>
    </location>
</feature>
<evidence type="ECO:0000259" key="2">
    <source>
        <dbReference type="Pfam" id="PF01902"/>
    </source>
</evidence>
<dbReference type="PIRSF" id="PIRSF039123">
    <property type="entry name" value="Diphthamide_synthase"/>
    <property type="match status" value="1"/>
</dbReference>
<dbReference type="InterPro" id="IPR022427">
    <property type="entry name" value="MJ0570_ATP-bd"/>
</dbReference>
<dbReference type="NCBIfam" id="TIGR03679">
    <property type="entry name" value="arCOG00187"/>
    <property type="match status" value="1"/>
</dbReference>
<evidence type="ECO:0000313" key="3">
    <source>
        <dbReference type="EMBL" id="ABK77055.1"/>
    </source>
</evidence>
<dbReference type="Pfam" id="PF01902">
    <property type="entry name" value="Diphthami_syn_2"/>
    <property type="match status" value="1"/>
</dbReference>
<dbReference type="GO" id="GO:0017183">
    <property type="term" value="P:protein histidyl modification to diphthamide"/>
    <property type="evidence" value="ECO:0007669"/>
    <property type="project" value="TreeGrafter"/>
</dbReference>
<dbReference type="KEGG" id="csy:CENSYa_0420"/>
<dbReference type="STRING" id="414004.CENSYa_0420"/>